<feature type="region of interest" description="Disordered" evidence="1">
    <location>
        <begin position="42"/>
        <end position="187"/>
    </location>
</feature>
<accession>A0ABQ8DFL8</accession>
<feature type="compositionally biased region" description="Polar residues" evidence="1">
    <location>
        <begin position="132"/>
        <end position="148"/>
    </location>
</feature>
<comment type="caution">
    <text evidence="2">The sequence shown here is derived from an EMBL/GenBank/DDBJ whole genome shotgun (WGS) entry which is preliminary data.</text>
</comment>
<dbReference type="EMBL" id="JAGKQM010000004">
    <property type="protein sequence ID" value="KAH0928152.1"/>
    <property type="molecule type" value="Genomic_DNA"/>
</dbReference>
<feature type="compositionally biased region" description="Basic and acidic residues" evidence="1">
    <location>
        <begin position="62"/>
        <end position="78"/>
    </location>
</feature>
<feature type="compositionally biased region" description="Polar residues" evidence="1">
    <location>
        <begin position="80"/>
        <end position="95"/>
    </location>
</feature>
<gene>
    <name evidence="2" type="ORF">HID58_013879</name>
</gene>
<organism evidence="2 3">
    <name type="scientific">Brassica napus</name>
    <name type="common">Rape</name>
    <dbReference type="NCBI Taxonomy" id="3708"/>
    <lineage>
        <taxon>Eukaryota</taxon>
        <taxon>Viridiplantae</taxon>
        <taxon>Streptophyta</taxon>
        <taxon>Embryophyta</taxon>
        <taxon>Tracheophyta</taxon>
        <taxon>Spermatophyta</taxon>
        <taxon>Magnoliopsida</taxon>
        <taxon>eudicotyledons</taxon>
        <taxon>Gunneridae</taxon>
        <taxon>Pentapetalae</taxon>
        <taxon>rosids</taxon>
        <taxon>malvids</taxon>
        <taxon>Brassicales</taxon>
        <taxon>Brassicaceae</taxon>
        <taxon>Brassiceae</taxon>
        <taxon>Brassica</taxon>
    </lineage>
</organism>
<sequence length="332" mass="37276">MKHDISLPSGEIKEVELEYENLEKHCFHCLSLTHEGDACPTFPRKENRDGRETRLGISQNRTLERLEADRRRKDEKKGSRNLNWNPSENFASSTRWKNEEHKDSSWRSESNPPYDYGIRRDPHRRPVIAGAKSSTPQRLSHSQATHTPSPRPQREGPSIQLVTPVANQRSEDRGNHSSERRSALERLSHPEVRIPLLHDGFANSASGRLQEVDIQYLEDNLNHQTSGGSCRSSGSKDKRPIGEVDQQGFTDRSPIRSLSEDRIHVSLRLGQVNNPEPNLNGTGMMALRSADVPKLVGNAEKGKGKASLPSGSKKRIVRSPTQGPCLGKIMLM</sequence>
<feature type="compositionally biased region" description="Basic and acidic residues" evidence="1">
    <location>
        <begin position="96"/>
        <end position="106"/>
    </location>
</feature>
<protein>
    <recommendedName>
        <fullName evidence="4">Zinc knuckle CX2CX4HX4C domain-containing protein</fullName>
    </recommendedName>
</protein>
<keyword evidence="3" id="KW-1185">Reference proteome</keyword>
<proteinExistence type="predicted"/>
<feature type="compositionally biased region" description="Basic and acidic residues" evidence="1">
    <location>
        <begin position="169"/>
        <end position="187"/>
    </location>
</feature>
<evidence type="ECO:0000313" key="3">
    <source>
        <dbReference type="Proteomes" id="UP000824890"/>
    </source>
</evidence>
<feature type="compositionally biased region" description="Basic and acidic residues" evidence="1">
    <location>
        <begin position="43"/>
        <end position="54"/>
    </location>
</feature>
<feature type="region of interest" description="Disordered" evidence="1">
    <location>
        <begin position="223"/>
        <end position="255"/>
    </location>
</feature>
<evidence type="ECO:0000256" key="1">
    <source>
        <dbReference type="SAM" id="MobiDB-lite"/>
    </source>
</evidence>
<evidence type="ECO:0000313" key="2">
    <source>
        <dbReference type="EMBL" id="KAH0928152.1"/>
    </source>
</evidence>
<evidence type="ECO:0008006" key="4">
    <source>
        <dbReference type="Google" id="ProtNLM"/>
    </source>
</evidence>
<reference evidence="2 3" key="1">
    <citation type="submission" date="2021-05" db="EMBL/GenBank/DDBJ databases">
        <title>Genome Assembly of Synthetic Allotetraploid Brassica napus Reveals Homoeologous Exchanges between Subgenomes.</title>
        <authorList>
            <person name="Davis J.T."/>
        </authorList>
    </citation>
    <scope>NUCLEOTIDE SEQUENCE [LARGE SCALE GENOMIC DNA]</scope>
    <source>
        <strain evidence="3">cv. Da-Ae</strain>
        <tissue evidence="2">Seedling</tissue>
    </source>
</reference>
<dbReference type="Proteomes" id="UP000824890">
    <property type="component" value="Unassembled WGS sequence"/>
</dbReference>
<feature type="region of interest" description="Disordered" evidence="1">
    <location>
        <begin position="299"/>
        <end position="322"/>
    </location>
</feature>
<name>A0ABQ8DFL8_BRANA</name>
<feature type="compositionally biased region" description="Polar residues" evidence="1">
    <location>
        <begin position="223"/>
        <end position="233"/>
    </location>
</feature>